<feature type="compositionally biased region" description="Polar residues" evidence="7">
    <location>
        <begin position="284"/>
        <end position="303"/>
    </location>
</feature>
<reference evidence="9 10" key="1">
    <citation type="submission" date="2024-07" db="EMBL/GenBank/DDBJ databases">
        <title>Chromosome-level genome assembly of the water stick insect Ranatra chinensis (Heteroptera: Nepidae).</title>
        <authorList>
            <person name="Liu X."/>
        </authorList>
    </citation>
    <scope>NUCLEOTIDE SEQUENCE [LARGE SCALE GENOMIC DNA]</scope>
    <source>
        <strain evidence="9">Cailab_2021Rc</strain>
        <tissue evidence="9">Muscle</tissue>
    </source>
</reference>
<gene>
    <name evidence="9" type="ORF">AAG570_009230</name>
</gene>
<keyword evidence="4" id="KW-0804">Transcription</keyword>
<evidence type="ECO:0000256" key="1">
    <source>
        <dbReference type="ARBA" id="ARBA00022553"/>
    </source>
</evidence>
<dbReference type="SUPFAM" id="SSF47095">
    <property type="entry name" value="HMG-box"/>
    <property type="match status" value="1"/>
</dbReference>
<dbReference type="PANTHER" id="PTHR13059:SF10">
    <property type="entry name" value="HMG BOX TRANSCRIPTION FACTOR BBX"/>
    <property type="match status" value="1"/>
</dbReference>
<evidence type="ECO:0000256" key="5">
    <source>
        <dbReference type="ARBA" id="ARBA00023242"/>
    </source>
</evidence>
<feature type="region of interest" description="Disordered" evidence="7">
    <location>
        <begin position="887"/>
        <end position="907"/>
    </location>
</feature>
<keyword evidence="10" id="KW-1185">Reference proteome</keyword>
<dbReference type="InterPro" id="IPR049523">
    <property type="entry name" value="BBX_HMG-box"/>
</dbReference>
<dbReference type="CDD" id="cd21989">
    <property type="entry name" value="HMG-box_HBP2"/>
    <property type="match status" value="1"/>
</dbReference>
<keyword evidence="5 6" id="KW-0539">Nucleus</keyword>
<feature type="domain" description="HMG box" evidence="8">
    <location>
        <begin position="531"/>
        <end position="599"/>
    </location>
</feature>
<feature type="compositionally biased region" description="Acidic residues" evidence="7">
    <location>
        <begin position="814"/>
        <end position="831"/>
    </location>
</feature>
<dbReference type="Gene3D" id="3.10.10.10">
    <property type="entry name" value="HIV Type 1 Reverse Transcriptase, subunit A, domain 1"/>
    <property type="match status" value="1"/>
</dbReference>
<dbReference type="EMBL" id="JBFDAA010000003">
    <property type="protein sequence ID" value="KAL1139170.1"/>
    <property type="molecule type" value="Genomic_DNA"/>
</dbReference>
<feature type="compositionally biased region" description="Basic and acidic residues" evidence="7">
    <location>
        <begin position="750"/>
        <end position="761"/>
    </location>
</feature>
<dbReference type="InterPro" id="IPR043502">
    <property type="entry name" value="DNA/RNA_pol_sf"/>
</dbReference>
<feature type="region of interest" description="Disordered" evidence="7">
    <location>
        <begin position="662"/>
        <end position="715"/>
    </location>
</feature>
<evidence type="ECO:0000256" key="7">
    <source>
        <dbReference type="SAM" id="MobiDB-lite"/>
    </source>
</evidence>
<protein>
    <recommendedName>
        <fullName evidence="8">HMG box domain-containing protein</fullName>
    </recommendedName>
</protein>
<feature type="DNA-binding region" description="HMG box" evidence="6">
    <location>
        <begin position="531"/>
        <end position="599"/>
    </location>
</feature>
<keyword evidence="3 6" id="KW-0238">DNA-binding</keyword>
<accession>A0ABD0YT72</accession>
<sequence>MGNNRNFIRKLYRFRRNRCVQDPIRADAVPSVSKGGRKVVREDEPTPALARAEKRGNVAEGCGKQWRVDNTRKGTTRSNLGSGKKGATPTWFMRRVERPSLRPPVLKMEGTAGEPTVQAQHSFAEKVQQCTYLNQMVGKLFEYDGESDLLEDWVQRAPGSTISWCRVSAMRYGNSEWPAVRLMVDLIYEYRKEGEGPGAFATRIADGFRSVKTKLLEAKLDEEVTSGKTTAAVLWKLVREVIRRNIPERVRGVLEGLPKEVEPDQLVEAVLKMGIIPMIGSRSGLHSRSDLPSGQYKGSSGRTKISLEDRKGRTQDGAMEVDKRGITPENVLIGVKSRGMDAASQLRLTSRTSLGSTWLNGGGAGRDDIRMNPDVIGKTAFQFGRGNYEFVRMPFGRRNAPITFQLLMDEFLSGLGEDVVQIYMDDIIVFSRGPSEYRDRADRASVLLADLLPALSSSLALRQTSPAWQLTSPPAHRRTPWTSHDLPPGLIRPCPDYDRLVICGPGGDVSDGVGGECQRLPNQQHHHQQPARRPMNAFLIFCKRHRTAVKKVYPHLENRAVTKILGEWWANLKESQKVCYTDLANQYKEAYMKAHPDFRWYKMPAVSGTSPGSGSSAISIPCRQISTRTSKISSLSPIPSLASSSISSSFSSVPPSILSSMTTASRQELSEEFSHGPIVPGKLADESQLGGLSSLLVPNSKPSVPNNSPPKPPKKRYLEENYLEQSTIINGDVENLRDESDGSSINNETTGEKQSVDEEMEKEDRLRIWSNHLLWESIVKKEVVEEEGCKKINEEVNNNNSAIGVDGPLATGEGAEEEEEKAVATEEDEEERGGRRGVRARACKGRRYMEFMYATVINRRKSSSKFENNPQDAVEISTSSIRLRRRCREKSNENKKTKDVDVSSSSASTSVCGDVEEAAIKQEQEDIPVFHEIEFNLDERIRALPFLNIEDFQMKKKAKKKNGVHLASPTKFGVKTSTNKEKSQQQIFEEGYSKPGFVERQQNCRDSNRVLLVNRVASIDVQNNNVAAGDPTLPSACGPKCGTGAVNVNESPKTAVVGSRKRKARRQDIRRLQPGTSFKDTSVVEVVAHDNLGLVTLADVAAKKQKLVGQ</sequence>
<evidence type="ECO:0000256" key="2">
    <source>
        <dbReference type="ARBA" id="ARBA00023015"/>
    </source>
</evidence>
<dbReference type="InterPro" id="IPR000477">
    <property type="entry name" value="RT_dom"/>
</dbReference>
<feature type="compositionally biased region" description="Basic and acidic residues" evidence="7">
    <location>
        <begin position="889"/>
        <end position="901"/>
    </location>
</feature>
<dbReference type="Gene3D" id="1.10.30.10">
    <property type="entry name" value="High mobility group box domain"/>
    <property type="match status" value="1"/>
</dbReference>
<feature type="compositionally biased region" description="Low complexity" evidence="7">
    <location>
        <begin position="697"/>
        <end position="706"/>
    </location>
</feature>
<comment type="caution">
    <text evidence="9">The sequence shown here is derived from an EMBL/GenBank/DDBJ whole genome shotgun (WGS) entry which is preliminary data.</text>
</comment>
<dbReference type="Pfam" id="PF00505">
    <property type="entry name" value="HMG_box"/>
    <property type="match status" value="1"/>
</dbReference>
<dbReference type="InterPro" id="IPR036910">
    <property type="entry name" value="HMG_box_dom_sf"/>
</dbReference>
<evidence type="ECO:0000259" key="8">
    <source>
        <dbReference type="PROSITE" id="PS50118"/>
    </source>
</evidence>
<dbReference type="Proteomes" id="UP001558652">
    <property type="component" value="Unassembled WGS sequence"/>
</dbReference>
<dbReference type="PANTHER" id="PTHR13059">
    <property type="entry name" value="HMG-BOX TRANSCRIPTION FACTOR BBX"/>
    <property type="match status" value="1"/>
</dbReference>
<keyword evidence="1" id="KW-0597">Phosphoprotein</keyword>
<dbReference type="GO" id="GO:0003677">
    <property type="term" value="F:DNA binding"/>
    <property type="evidence" value="ECO:0007669"/>
    <property type="project" value="UniProtKB-UniRule"/>
</dbReference>
<dbReference type="SUPFAM" id="SSF56672">
    <property type="entry name" value="DNA/RNA polymerases"/>
    <property type="match status" value="1"/>
</dbReference>
<feature type="region of interest" description="Disordered" evidence="7">
    <location>
        <begin position="284"/>
        <end position="317"/>
    </location>
</feature>
<dbReference type="PROSITE" id="PS50118">
    <property type="entry name" value="HMG_BOX_2"/>
    <property type="match status" value="1"/>
</dbReference>
<feature type="compositionally biased region" description="Basic and acidic residues" evidence="7">
    <location>
        <begin position="305"/>
        <end position="317"/>
    </location>
</feature>
<evidence type="ECO:0000256" key="4">
    <source>
        <dbReference type="ARBA" id="ARBA00023163"/>
    </source>
</evidence>
<evidence type="ECO:0000256" key="3">
    <source>
        <dbReference type="ARBA" id="ARBA00023125"/>
    </source>
</evidence>
<dbReference type="Gene3D" id="3.30.70.270">
    <property type="match status" value="1"/>
</dbReference>
<proteinExistence type="predicted"/>
<name>A0ABD0YT72_9HEMI</name>
<evidence type="ECO:0000256" key="6">
    <source>
        <dbReference type="PROSITE-ProRule" id="PRU00267"/>
    </source>
</evidence>
<feature type="region of interest" description="Disordered" evidence="7">
    <location>
        <begin position="800"/>
        <end position="838"/>
    </location>
</feature>
<dbReference type="SMART" id="SM00398">
    <property type="entry name" value="HMG"/>
    <property type="match status" value="1"/>
</dbReference>
<dbReference type="InterPro" id="IPR052412">
    <property type="entry name" value="CC-Dev_Transcription_Reg"/>
</dbReference>
<evidence type="ECO:0000313" key="9">
    <source>
        <dbReference type="EMBL" id="KAL1139170.1"/>
    </source>
</evidence>
<keyword evidence="2" id="KW-0805">Transcription regulation</keyword>
<dbReference type="Pfam" id="PF00078">
    <property type="entry name" value="RVT_1"/>
    <property type="match status" value="1"/>
</dbReference>
<organism evidence="9 10">
    <name type="scientific">Ranatra chinensis</name>
    <dbReference type="NCBI Taxonomy" id="642074"/>
    <lineage>
        <taxon>Eukaryota</taxon>
        <taxon>Metazoa</taxon>
        <taxon>Ecdysozoa</taxon>
        <taxon>Arthropoda</taxon>
        <taxon>Hexapoda</taxon>
        <taxon>Insecta</taxon>
        <taxon>Pterygota</taxon>
        <taxon>Neoptera</taxon>
        <taxon>Paraneoptera</taxon>
        <taxon>Hemiptera</taxon>
        <taxon>Heteroptera</taxon>
        <taxon>Panheteroptera</taxon>
        <taxon>Nepomorpha</taxon>
        <taxon>Nepidae</taxon>
        <taxon>Ranatrinae</taxon>
        <taxon>Ranatra</taxon>
    </lineage>
</organism>
<dbReference type="GO" id="GO:0071897">
    <property type="term" value="P:DNA biosynthetic process"/>
    <property type="evidence" value="ECO:0007669"/>
    <property type="project" value="UniProtKB-ARBA"/>
</dbReference>
<dbReference type="InterPro" id="IPR043128">
    <property type="entry name" value="Rev_trsase/Diguanyl_cyclase"/>
</dbReference>
<dbReference type="AlphaFoldDB" id="A0ABD0YT72"/>
<evidence type="ECO:0000313" key="10">
    <source>
        <dbReference type="Proteomes" id="UP001558652"/>
    </source>
</evidence>
<feature type="region of interest" description="Disordered" evidence="7">
    <location>
        <begin position="729"/>
        <end position="761"/>
    </location>
</feature>
<dbReference type="GO" id="GO:0005634">
    <property type="term" value="C:nucleus"/>
    <property type="evidence" value="ECO:0007669"/>
    <property type="project" value="UniProtKB-UniRule"/>
</dbReference>
<dbReference type="InterPro" id="IPR009071">
    <property type="entry name" value="HMG_box_dom"/>
</dbReference>